<proteinExistence type="predicted"/>
<name>A0A1R3UZV4_9HYPH</name>
<reference evidence="2" key="1">
    <citation type="submission" date="2017-01" db="EMBL/GenBank/DDBJ databases">
        <authorList>
            <person name="Brunel B."/>
        </authorList>
    </citation>
    <scope>NUCLEOTIDE SEQUENCE [LARGE SCALE GENOMIC DNA]</scope>
</reference>
<evidence type="ECO:0000313" key="2">
    <source>
        <dbReference type="Proteomes" id="UP000188388"/>
    </source>
</evidence>
<accession>A0A1R3UZV4</accession>
<protein>
    <submittedName>
        <fullName evidence="1">Uncharacterized protein</fullName>
    </submittedName>
</protein>
<organism evidence="1 2">
    <name type="scientific">Mesorhizobium prunaredense</name>
    <dbReference type="NCBI Taxonomy" id="1631249"/>
    <lineage>
        <taxon>Bacteria</taxon>
        <taxon>Pseudomonadati</taxon>
        <taxon>Pseudomonadota</taxon>
        <taxon>Alphaproteobacteria</taxon>
        <taxon>Hyphomicrobiales</taxon>
        <taxon>Phyllobacteriaceae</taxon>
        <taxon>Mesorhizobium</taxon>
    </lineage>
</organism>
<dbReference type="AlphaFoldDB" id="A0A1R3UZV4"/>
<dbReference type="Proteomes" id="UP000188388">
    <property type="component" value="Unassembled WGS sequence"/>
</dbReference>
<sequence>MLARLSKPATTDFEKLLVVPQRPAAIAEAEEDLRKAIAAREAGQEQHVAAGRRLAAQQLGRVPEITAAEVEAIGVSLAPLFETEAAARARRDDVVREFEESIGPSLSGPLQQYRQAVGQAISDLEELLAQGTAFHAKARAAGFNLGSVDKLPGVCGHLQERLNLVRTVFDRT</sequence>
<dbReference type="STRING" id="1631249.BQ8794_100046"/>
<gene>
    <name evidence="1" type="ORF">BQ8794_100046</name>
</gene>
<keyword evidence="2" id="KW-1185">Reference proteome</keyword>
<dbReference type="RefSeq" id="WP_143744438.1">
    <property type="nucleotide sequence ID" value="NZ_FTPD01000002.1"/>
</dbReference>
<evidence type="ECO:0000313" key="1">
    <source>
        <dbReference type="EMBL" id="SIT53155.1"/>
    </source>
</evidence>
<dbReference type="EMBL" id="FTPD01000002">
    <property type="protein sequence ID" value="SIT53155.1"/>
    <property type="molecule type" value="Genomic_DNA"/>
</dbReference>